<evidence type="ECO:0000313" key="2">
    <source>
        <dbReference type="EMBL" id="KAF6805160.1"/>
    </source>
</evidence>
<dbReference type="OrthoDB" id="4837549at2759"/>
<accession>A0A8H6MR60</accession>
<evidence type="ECO:0000256" key="1">
    <source>
        <dbReference type="SAM" id="MobiDB-lite"/>
    </source>
</evidence>
<comment type="caution">
    <text evidence="2">The sequence shown here is derived from an EMBL/GenBank/DDBJ whole genome shotgun (WGS) entry which is preliminary data.</text>
</comment>
<protein>
    <submittedName>
        <fullName evidence="2">Uncharacterized protein</fullName>
    </submittedName>
</protein>
<reference evidence="2" key="1">
    <citation type="journal article" date="2020" name="Phytopathology">
        <title>Genome Sequence Resources of Colletotrichum truncatum, C. plurivorum, C. musicola, and C. sojae: Four Species Pathogenic to Soybean (Glycine max).</title>
        <authorList>
            <person name="Rogerio F."/>
            <person name="Boufleur T.R."/>
            <person name="Ciampi-Guillardi M."/>
            <person name="Sukno S.A."/>
            <person name="Thon M.R."/>
            <person name="Massola Junior N.S."/>
            <person name="Baroncelli R."/>
        </authorList>
    </citation>
    <scope>NUCLEOTIDE SEQUENCE</scope>
    <source>
        <strain evidence="2">LFN0074</strain>
    </source>
</reference>
<organism evidence="2 3">
    <name type="scientific">Colletotrichum musicola</name>
    <dbReference type="NCBI Taxonomy" id="2175873"/>
    <lineage>
        <taxon>Eukaryota</taxon>
        <taxon>Fungi</taxon>
        <taxon>Dikarya</taxon>
        <taxon>Ascomycota</taxon>
        <taxon>Pezizomycotina</taxon>
        <taxon>Sordariomycetes</taxon>
        <taxon>Hypocreomycetidae</taxon>
        <taxon>Glomerellales</taxon>
        <taxon>Glomerellaceae</taxon>
        <taxon>Colletotrichum</taxon>
        <taxon>Colletotrichum orchidearum species complex</taxon>
    </lineage>
</organism>
<feature type="compositionally biased region" description="Polar residues" evidence="1">
    <location>
        <begin position="42"/>
        <end position="52"/>
    </location>
</feature>
<name>A0A8H6MR60_9PEZI</name>
<evidence type="ECO:0000313" key="3">
    <source>
        <dbReference type="Proteomes" id="UP000639643"/>
    </source>
</evidence>
<dbReference type="Proteomes" id="UP000639643">
    <property type="component" value="Unassembled WGS sequence"/>
</dbReference>
<dbReference type="AlphaFoldDB" id="A0A8H6MR60"/>
<proteinExistence type="predicted"/>
<feature type="region of interest" description="Disordered" evidence="1">
    <location>
        <begin position="41"/>
        <end position="68"/>
    </location>
</feature>
<keyword evidence="3" id="KW-1185">Reference proteome</keyword>
<dbReference type="EMBL" id="WIGM01001093">
    <property type="protein sequence ID" value="KAF6805160.1"/>
    <property type="molecule type" value="Genomic_DNA"/>
</dbReference>
<sequence length="68" mass="7177">MLTSHPPSTDVDGMDRARCAALHSYLVDYYLAADGVAPATTPPSTYLTTHGDSSSVSSRFHYSVSSGP</sequence>
<gene>
    <name evidence="2" type="ORF">CMUS01_14682</name>
</gene>
<feature type="compositionally biased region" description="Low complexity" evidence="1">
    <location>
        <begin position="53"/>
        <end position="68"/>
    </location>
</feature>